<feature type="transmembrane region" description="Helical" evidence="2">
    <location>
        <begin position="78"/>
        <end position="95"/>
    </location>
</feature>
<feature type="region of interest" description="Disordered" evidence="1">
    <location>
        <begin position="1"/>
        <end position="31"/>
    </location>
</feature>
<protein>
    <submittedName>
        <fullName evidence="3">Uncharacterized protein</fullName>
    </submittedName>
</protein>
<keyword evidence="2" id="KW-0812">Transmembrane</keyword>
<dbReference type="RefSeq" id="WP_150333613.1">
    <property type="nucleotide sequence ID" value="NZ_CP044108.1"/>
</dbReference>
<gene>
    <name evidence="3" type="ORF">FOB48_09270</name>
</gene>
<dbReference type="EMBL" id="CP044108">
    <property type="protein sequence ID" value="QEU12475.1"/>
    <property type="molecule type" value="Genomic_DNA"/>
</dbReference>
<organism evidence="3 4">
    <name type="scientific">Dermabacter vaginalis</name>
    <dbReference type="NCBI Taxonomy" id="1630135"/>
    <lineage>
        <taxon>Bacteria</taxon>
        <taxon>Bacillati</taxon>
        <taxon>Actinomycetota</taxon>
        <taxon>Actinomycetes</taxon>
        <taxon>Micrococcales</taxon>
        <taxon>Dermabacteraceae</taxon>
        <taxon>Dermabacter</taxon>
    </lineage>
</organism>
<feature type="transmembrane region" description="Helical" evidence="2">
    <location>
        <begin position="44"/>
        <end position="72"/>
    </location>
</feature>
<keyword evidence="2" id="KW-0472">Membrane</keyword>
<name>A0ABX6A5R2_9MICO</name>
<sequence length="139" mass="14520">MSTSGPTRKTPSEAPRFNPSMLEGASNWDSTPARTSRSGAFLKYLFGTGLGLAALSLVLSFFSAVCAVCSFVEPLARMGLGTLPLAVLALVLAFVSVRLSQRLGGSALLSFAAIAASFPLVFFGLISYSFLFTMPVGKA</sequence>
<evidence type="ECO:0000313" key="4">
    <source>
        <dbReference type="Proteomes" id="UP000323865"/>
    </source>
</evidence>
<evidence type="ECO:0000313" key="3">
    <source>
        <dbReference type="EMBL" id="QEU12475.1"/>
    </source>
</evidence>
<keyword evidence="4" id="KW-1185">Reference proteome</keyword>
<feature type="transmembrane region" description="Helical" evidence="2">
    <location>
        <begin position="107"/>
        <end position="131"/>
    </location>
</feature>
<dbReference type="Proteomes" id="UP000323865">
    <property type="component" value="Chromosome"/>
</dbReference>
<evidence type="ECO:0000256" key="2">
    <source>
        <dbReference type="SAM" id="Phobius"/>
    </source>
</evidence>
<evidence type="ECO:0000256" key="1">
    <source>
        <dbReference type="SAM" id="MobiDB-lite"/>
    </source>
</evidence>
<proteinExistence type="predicted"/>
<reference evidence="3 4" key="1">
    <citation type="submission" date="2019-09" db="EMBL/GenBank/DDBJ databases">
        <title>FDA dAtabase for Regulatory Grade micrObial Sequences (FDA-ARGOS): Supporting development and validation of Infectious Disease Dx tests.</title>
        <authorList>
            <person name="Sciortino C."/>
            <person name="Tallon L."/>
            <person name="Sadzewicz L."/>
            <person name="Vavikolanu K."/>
            <person name="Mehta A."/>
            <person name="Aluvathingal J."/>
            <person name="Nadendla S."/>
            <person name="Nandy P."/>
            <person name="Geyer C."/>
            <person name="Yan Y."/>
            <person name="Sichtig H."/>
        </authorList>
    </citation>
    <scope>NUCLEOTIDE SEQUENCE [LARGE SCALE GENOMIC DNA]</scope>
    <source>
        <strain evidence="3 4">FDAARGOS_640</strain>
    </source>
</reference>
<accession>A0ABX6A5R2</accession>
<keyword evidence="2" id="KW-1133">Transmembrane helix</keyword>